<dbReference type="Pfam" id="PF13524">
    <property type="entry name" value="Glyco_trans_1_2"/>
    <property type="match status" value="1"/>
</dbReference>
<dbReference type="Proteomes" id="UP000198660">
    <property type="component" value="Unassembled WGS sequence"/>
</dbReference>
<dbReference type="EMBL" id="FPAA01000005">
    <property type="protein sequence ID" value="SFS66400.1"/>
    <property type="molecule type" value="Genomic_DNA"/>
</dbReference>
<feature type="domain" description="Spore protein YkvP/CgeB glycosyl transferase-like" evidence="1">
    <location>
        <begin position="163"/>
        <end position="318"/>
    </location>
</feature>
<protein>
    <submittedName>
        <fullName evidence="2">Spore maturation protein CgeB</fullName>
    </submittedName>
</protein>
<evidence type="ECO:0000313" key="3">
    <source>
        <dbReference type="Proteomes" id="UP000198660"/>
    </source>
</evidence>
<dbReference type="OrthoDB" id="110463at2"/>
<evidence type="ECO:0000313" key="2">
    <source>
        <dbReference type="EMBL" id="SFS66400.1"/>
    </source>
</evidence>
<keyword evidence="3" id="KW-1185">Reference proteome</keyword>
<dbReference type="AlphaFoldDB" id="A0A1I6RP58"/>
<dbReference type="RefSeq" id="WP_091836579.1">
    <property type="nucleotide sequence ID" value="NZ_FPAA01000005.1"/>
</dbReference>
<accession>A0A1I6RP58</accession>
<organism evidence="2 3">
    <name type="scientific">Marininema halotolerans</name>
    <dbReference type="NCBI Taxonomy" id="1155944"/>
    <lineage>
        <taxon>Bacteria</taxon>
        <taxon>Bacillati</taxon>
        <taxon>Bacillota</taxon>
        <taxon>Bacilli</taxon>
        <taxon>Bacillales</taxon>
        <taxon>Thermoactinomycetaceae</taxon>
        <taxon>Marininema</taxon>
    </lineage>
</organism>
<evidence type="ECO:0000259" key="1">
    <source>
        <dbReference type="Pfam" id="PF13524"/>
    </source>
</evidence>
<gene>
    <name evidence="2" type="ORF">SAMN05444972_105248</name>
</gene>
<proteinExistence type="predicted"/>
<dbReference type="InterPro" id="IPR055259">
    <property type="entry name" value="YkvP/CgeB_Glyco_trans-like"/>
</dbReference>
<reference evidence="3" key="1">
    <citation type="submission" date="2016-10" db="EMBL/GenBank/DDBJ databases">
        <authorList>
            <person name="Varghese N."/>
            <person name="Submissions S."/>
        </authorList>
    </citation>
    <scope>NUCLEOTIDE SEQUENCE [LARGE SCALE GENOMIC DNA]</scope>
    <source>
        <strain evidence="3">DSM 45789</strain>
    </source>
</reference>
<dbReference type="SUPFAM" id="SSF53756">
    <property type="entry name" value="UDP-Glycosyltransferase/glycogen phosphorylase"/>
    <property type="match status" value="1"/>
</dbReference>
<name>A0A1I6RP58_9BACL</name>
<sequence>MRLLYIASGIPSLADLDPNLINGFQMLTKQRPDFQATVFQPKKQPIQRLFHLVRKFRPDSLFSLRGQLPTAAVWRLRNMGYPIALYIVDDPYSYTNHLKMAKPYSCIITQDAGAVPYYQRRGIPSLHLPLAVNPSKYRPQLINDRYRSDICFVGSATDARVAMIDRMAGLLEQHRFRLIGRWWDRLRHYKDWKDRIINHPLPADEVARYYSGAKIVWNFHRASDDVNRNPQKIPACTPNNKTFEIAACGAFQLISHRRDLGKYYRINQEIVSFRGLAELERKTRYYLQHDAIREGMARKARMRTMKDHTYRVRLTEFLRDWKAIQPRLRRRAAR</sequence>